<evidence type="ECO:0000313" key="2">
    <source>
        <dbReference type="EMBL" id="OAV94181.1"/>
    </source>
</evidence>
<feature type="region of interest" description="Disordered" evidence="1">
    <location>
        <begin position="219"/>
        <end position="263"/>
    </location>
</feature>
<name>A0A180GNN7_PUCT1</name>
<keyword evidence="4" id="KW-1185">Reference proteome</keyword>
<feature type="region of interest" description="Disordered" evidence="1">
    <location>
        <begin position="150"/>
        <end position="170"/>
    </location>
</feature>
<sequence length="263" mass="29007">MPPLLPSPAFNHPDNKPPLNLLSAVPSLADPDNAVVDGQRVPDTPNPRPSCYLISPTYVVESSISDAPDLIALSPTDYLGLLPECNSPPSYLENELDEEPTLPSYECVLALYDPLAGSDRIDQSLDTVPVSHEQRLRLLSYPQMLSVPATCNNDDSLSSAAPPPSKPPLQQDEFLSQLFANCLSTRGQPENTQSLPVLRDHSPNLDPIELRYQPLLAVPHDEDDKYSDGSQTHRTYLDESMRDMSTSQNYHVDELESMSQDSN</sequence>
<accession>A0A180GNN7</accession>
<dbReference type="Proteomes" id="UP000005240">
    <property type="component" value="Unassembled WGS sequence"/>
</dbReference>
<evidence type="ECO:0000313" key="3">
    <source>
        <dbReference type="EnsemblFungi" id="PTTG_27050-t43_1-p1"/>
    </source>
</evidence>
<reference evidence="3" key="4">
    <citation type="submission" date="2025-05" db="UniProtKB">
        <authorList>
            <consortium name="EnsemblFungi"/>
        </authorList>
    </citation>
    <scope>IDENTIFICATION</scope>
    <source>
        <strain evidence="3">isolate 1-1 / race 1 (BBBD)</strain>
    </source>
</reference>
<evidence type="ECO:0000313" key="4">
    <source>
        <dbReference type="Proteomes" id="UP000005240"/>
    </source>
</evidence>
<protein>
    <submittedName>
        <fullName evidence="2 3">Uncharacterized protein</fullName>
    </submittedName>
</protein>
<proteinExistence type="predicted"/>
<dbReference type="EMBL" id="ADAS02000042">
    <property type="protein sequence ID" value="OAV94181.1"/>
    <property type="molecule type" value="Genomic_DNA"/>
</dbReference>
<dbReference type="AlphaFoldDB" id="A0A180GNN7"/>
<evidence type="ECO:0000256" key="1">
    <source>
        <dbReference type="SAM" id="MobiDB-lite"/>
    </source>
</evidence>
<reference evidence="2" key="1">
    <citation type="submission" date="2009-11" db="EMBL/GenBank/DDBJ databases">
        <authorList>
            <consortium name="The Broad Institute Genome Sequencing Platform"/>
            <person name="Ward D."/>
            <person name="Feldgarden M."/>
            <person name="Earl A."/>
            <person name="Young S.K."/>
            <person name="Zeng Q."/>
            <person name="Koehrsen M."/>
            <person name="Alvarado L."/>
            <person name="Berlin A."/>
            <person name="Bochicchio J."/>
            <person name="Borenstein D."/>
            <person name="Chapman S.B."/>
            <person name="Chen Z."/>
            <person name="Engels R."/>
            <person name="Freedman E."/>
            <person name="Gellesch M."/>
            <person name="Goldberg J."/>
            <person name="Griggs A."/>
            <person name="Gujja S."/>
            <person name="Heilman E."/>
            <person name="Heiman D."/>
            <person name="Hepburn T."/>
            <person name="Howarth C."/>
            <person name="Jen D."/>
            <person name="Larson L."/>
            <person name="Lewis B."/>
            <person name="Mehta T."/>
            <person name="Park D."/>
            <person name="Pearson M."/>
            <person name="Roberts A."/>
            <person name="Saif S."/>
            <person name="Shea T."/>
            <person name="Shenoy N."/>
            <person name="Sisk P."/>
            <person name="Stolte C."/>
            <person name="Sykes S."/>
            <person name="Thomson T."/>
            <person name="Walk T."/>
            <person name="White J."/>
            <person name="Yandava C."/>
            <person name="Izard J."/>
            <person name="Baranova O.V."/>
            <person name="Blanton J.M."/>
            <person name="Tanner A.C."/>
            <person name="Dewhirst F.E."/>
            <person name="Haas B."/>
            <person name="Nusbaum C."/>
            <person name="Birren B."/>
        </authorList>
    </citation>
    <scope>NUCLEOTIDE SEQUENCE [LARGE SCALE GENOMIC DNA]</scope>
    <source>
        <strain evidence="2">1-1 BBBD Race 1</strain>
    </source>
</reference>
<reference evidence="3 4" key="3">
    <citation type="journal article" date="2017" name="G3 (Bethesda)">
        <title>Comparative analysis highlights variable genome content of wheat rusts and divergence of the mating loci.</title>
        <authorList>
            <person name="Cuomo C.A."/>
            <person name="Bakkeren G."/>
            <person name="Khalil H.B."/>
            <person name="Panwar V."/>
            <person name="Joly D."/>
            <person name="Linning R."/>
            <person name="Sakthikumar S."/>
            <person name="Song X."/>
            <person name="Adiconis X."/>
            <person name="Fan L."/>
            <person name="Goldberg J.M."/>
            <person name="Levin J.Z."/>
            <person name="Young S."/>
            <person name="Zeng Q."/>
            <person name="Anikster Y."/>
            <person name="Bruce M."/>
            <person name="Wang M."/>
            <person name="Yin C."/>
            <person name="McCallum B."/>
            <person name="Szabo L.J."/>
            <person name="Hulbert S."/>
            <person name="Chen X."/>
            <person name="Fellers J.P."/>
        </authorList>
    </citation>
    <scope>NUCLEOTIDE SEQUENCE</scope>
    <source>
        <strain evidence="4">Isolate 1-1 / race 1 (BBBD)</strain>
        <strain evidence="3">isolate 1-1 / race 1 (BBBD)</strain>
    </source>
</reference>
<dbReference type="OrthoDB" id="10667215at2759"/>
<gene>
    <name evidence="2" type="ORF">PTTG_27050</name>
</gene>
<dbReference type="EnsemblFungi" id="PTTG_27050-t43_1">
    <property type="protein sequence ID" value="PTTG_27050-t43_1-p1"/>
    <property type="gene ID" value="PTTG_27050"/>
</dbReference>
<organism evidence="2">
    <name type="scientific">Puccinia triticina (isolate 1-1 / race 1 (BBBD))</name>
    <name type="common">Brown leaf rust fungus</name>
    <dbReference type="NCBI Taxonomy" id="630390"/>
    <lineage>
        <taxon>Eukaryota</taxon>
        <taxon>Fungi</taxon>
        <taxon>Dikarya</taxon>
        <taxon>Basidiomycota</taxon>
        <taxon>Pucciniomycotina</taxon>
        <taxon>Pucciniomycetes</taxon>
        <taxon>Pucciniales</taxon>
        <taxon>Pucciniaceae</taxon>
        <taxon>Puccinia</taxon>
    </lineage>
</organism>
<reference evidence="2" key="2">
    <citation type="submission" date="2016-05" db="EMBL/GenBank/DDBJ databases">
        <title>Comparative analysis highlights variable genome content of wheat rusts and divergence of the mating loci.</title>
        <authorList>
            <person name="Cuomo C.A."/>
            <person name="Bakkeren G."/>
            <person name="Szabo L."/>
            <person name="Khalil H."/>
            <person name="Joly D."/>
            <person name="Goldberg J."/>
            <person name="Young S."/>
            <person name="Zeng Q."/>
            <person name="Fellers J."/>
        </authorList>
    </citation>
    <scope>NUCLEOTIDE SEQUENCE [LARGE SCALE GENOMIC DNA]</scope>
    <source>
        <strain evidence="2">1-1 BBBD Race 1</strain>
    </source>
</reference>
<dbReference type="VEuPathDB" id="FungiDB:PTTG_27050"/>